<organism evidence="2 3">
    <name type="scientific">Papaver atlanticum</name>
    <dbReference type="NCBI Taxonomy" id="357466"/>
    <lineage>
        <taxon>Eukaryota</taxon>
        <taxon>Viridiplantae</taxon>
        <taxon>Streptophyta</taxon>
        <taxon>Embryophyta</taxon>
        <taxon>Tracheophyta</taxon>
        <taxon>Spermatophyta</taxon>
        <taxon>Magnoliopsida</taxon>
        <taxon>Ranunculales</taxon>
        <taxon>Papaveraceae</taxon>
        <taxon>Papaveroideae</taxon>
        <taxon>Papaver</taxon>
    </lineage>
</organism>
<feature type="region of interest" description="Disordered" evidence="1">
    <location>
        <begin position="1"/>
        <end position="63"/>
    </location>
</feature>
<proteinExistence type="predicted"/>
<name>A0AAD4XII4_9MAGN</name>
<gene>
    <name evidence="2" type="ORF">MKW98_016716</name>
</gene>
<accession>A0AAD4XII4</accession>
<comment type="caution">
    <text evidence="2">The sequence shown here is derived from an EMBL/GenBank/DDBJ whole genome shotgun (WGS) entry which is preliminary data.</text>
</comment>
<dbReference type="AlphaFoldDB" id="A0AAD4XII4"/>
<protein>
    <recommendedName>
        <fullName evidence="4">Transposase Tnp1/En/Spm-like domain-containing protein</fullName>
    </recommendedName>
</protein>
<keyword evidence="3" id="KW-1185">Reference proteome</keyword>
<feature type="non-terminal residue" evidence="2">
    <location>
        <position position="463"/>
    </location>
</feature>
<sequence length="463" mass="52928">EEEDETLRHNKDVQEEEPDVDSDGEKDNGDDSEAGTDDKPEGEEDEVVEPTKKRKFVPCGPTRMHAMKLGNTDPKAKVPFNSKEQTICDPSVQLASCLGVLVRRNIPLTFKDWRVVPHQAKVNIWKIVEQRFIVSEHFQDYYFSKMGEYLKEARSRKAGLVLKVLDQLQGEEREKRIAKLMLTSMSVNEWKTFVKRIDSTKFRVKRLKMQEIRAKHNTPHTISRQGYARLEEHIQKFLNTTEQIDRADLWKEGHKQHEARDPNPCVLEAFVRNLLFFFFLNLYLMGFGVTRKNIAANTHYKLIIKECQESCRAMNDRLVMLEEKSSKCACHEVNSHWDNPVASNNLQASTTIPVLSNGRASTTPTTIPVSRSNEVLVPERFTPCRLLSWYKDGEVMADAKISETDPLHEIHGMPIGFGAYTVCVITTFVDGAHVYKPTSESKFVGGDAVGSIISWPKDRILFS</sequence>
<dbReference type="PANTHER" id="PTHR33018">
    <property type="entry name" value="OS10G0338966 PROTEIN-RELATED"/>
    <property type="match status" value="1"/>
</dbReference>
<evidence type="ECO:0000256" key="1">
    <source>
        <dbReference type="SAM" id="MobiDB-lite"/>
    </source>
</evidence>
<feature type="compositionally biased region" description="Acidic residues" evidence="1">
    <location>
        <begin position="30"/>
        <end position="48"/>
    </location>
</feature>
<evidence type="ECO:0008006" key="4">
    <source>
        <dbReference type="Google" id="ProtNLM"/>
    </source>
</evidence>
<dbReference type="Proteomes" id="UP001202328">
    <property type="component" value="Unassembled WGS sequence"/>
</dbReference>
<evidence type="ECO:0000313" key="3">
    <source>
        <dbReference type="Proteomes" id="UP001202328"/>
    </source>
</evidence>
<reference evidence="2" key="1">
    <citation type="submission" date="2022-04" db="EMBL/GenBank/DDBJ databases">
        <title>A functionally conserved STORR gene fusion in Papaver species that diverged 16.8 million years ago.</title>
        <authorList>
            <person name="Catania T."/>
        </authorList>
    </citation>
    <scope>NUCLEOTIDE SEQUENCE</scope>
    <source>
        <strain evidence="2">S-188037</strain>
    </source>
</reference>
<dbReference type="PANTHER" id="PTHR33018:SF37">
    <property type="entry name" value="TRANSPOSASE TNP1_EN_SPM-LIKE DOMAIN-CONTAINING PROTEIN"/>
    <property type="match status" value="1"/>
</dbReference>
<evidence type="ECO:0000313" key="2">
    <source>
        <dbReference type="EMBL" id="KAI3916982.1"/>
    </source>
</evidence>
<feature type="compositionally biased region" description="Basic and acidic residues" evidence="1">
    <location>
        <begin position="1"/>
        <end position="13"/>
    </location>
</feature>
<dbReference type="EMBL" id="JAJJMB010009038">
    <property type="protein sequence ID" value="KAI3916982.1"/>
    <property type="molecule type" value="Genomic_DNA"/>
</dbReference>